<evidence type="ECO:0000259" key="7">
    <source>
        <dbReference type="Pfam" id="PF24986"/>
    </source>
</evidence>
<dbReference type="GO" id="GO:0042274">
    <property type="term" value="P:ribosomal small subunit biogenesis"/>
    <property type="evidence" value="ECO:0007669"/>
    <property type="project" value="UniProtKB-UniRule"/>
</dbReference>
<comment type="subcellular location">
    <subcellularLocation>
        <location evidence="5">Cytoplasm</location>
    </subcellularLocation>
</comment>
<dbReference type="Pfam" id="PF24986">
    <property type="entry name" value="PRC_RimM"/>
    <property type="match status" value="1"/>
</dbReference>
<dbReference type="InterPro" id="IPR011033">
    <property type="entry name" value="PRC_barrel-like_sf"/>
</dbReference>
<dbReference type="InterPro" id="IPR011961">
    <property type="entry name" value="RimM"/>
</dbReference>
<comment type="function">
    <text evidence="5">An accessory protein needed during the final step in the assembly of 30S ribosomal subunit, possibly for assembly of the head region. Essential for efficient processing of 16S rRNA. May be needed both before and after RbfA during the maturation of 16S rRNA. It has affinity for free ribosomal 30S subunits but not for 70S ribosomes.</text>
</comment>
<accession>A0A4R6AV31</accession>
<evidence type="ECO:0000256" key="5">
    <source>
        <dbReference type="HAMAP-Rule" id="MF_00014"/>
    </source>
</evidence>
<dbReference type="PANTHER" id="PTHR33692">
    <property type="entry name" value="RIBOSOME MATURATION FACTOR RIMM"/>
    <property type="match status" value="1"/>
</dbReference>
<feature type="domain" description="Ribosome maturation factor RimM PRC barrel" evidence="7">
    <location>
        <begin position="101"/>
        <end position="169"/>
    </location>
</feature>
<gene>
    <name evidence="5 8" type="primary">rimM</name>
    <name evidence="8" type="ORF">E2L05_14065</name>
</gene>
<dbReference type="InterPro" id="IPR036976">
    <property type="entry name" value="RimM_N_sf"/>
</dbReference>
<dbReference type="SUPFAM" id="SSF50447">
    <property type="entry name" value="Translation proteins"/>
    <property type="match status" value="1"/>
</dbReference>
<proteinExistence type="inferred from homology"/>
<evidence type="ECO:0000259" key="6">
    <source>
        <dbReference type="Pfam" id="PF01782"/>
    </source>
</evidence>
<evidence type="ECO:0000313" key="8">
    <source>
        <dbReference type="EMBL" id="TDL86096.1"/>
    </source>
</evidence>
<reference evidence="8 9" key="1">
    <citation type="submission" date="2019-03" db="EMBL/GenBank/DDBJ databases">
        <title>Rhodobacteraceae bacterium SM1902, a new member of the family Rhodobacteraceae isolated from Yantai.</title>
        <authorList>
            <person name="Sun Y."/>
        </authorList>
    </citation>
    <scope>NUCLEOTIDE SEQUENCE [LARGE SCALE GENOMIC DNA]</scope>
    <source>
        <strain evidence="8 9">SM1902</strain>
    </source>
</reference>
<evidence type="ECO:0000256" key="1">
    <source>
        <dbReference type="ARBA" id="ARBA00022490"/>
    </source>
</evidence>
<dbReference type="GO" id="GO:0005737">
    <property type="term" value="C:cytoplasm"/>
    <property type="evidence" value="ECO:0007669"/>
    <property type="project" value="UniProtKB-SubCell"/>
</dbReference>
<feature type="domain" description="RimM N-terminal" evidence="6">
    <location>
        <begin position="9"/>
        <end position="88"/>
    </location>
</feature>
<keyword evidence="1 5" id="KW-0963">Cytoplasm</keyword>
<protein>
    <recommendedName>
        <fullName evidence="5">Ribosome maturation factor RimM</fullName>
    </recommendedName>
</protein>
<name>A0A4R6AV31_9RHOB</name>
<dbReference type="InterPro" id="IPR056792">
    <property type="entry name" value="PRC_RimM"/>
</dbReference>
<dbReference type="PANTHER" id="PTHR33692:SF1">
    <property type="entry name" value="RIBOSOME MATURATION FACTOR RIMM"/>
    <property type="match status" value="1"/>
</dbReference>
<dbReference type="HAMAP" id="MF_00014">
    <property type="entry name" value="Ribosome_mat_RimM"/>
    <property type="match status" value="1"/>
</dbReference>
<dbReference type="NCBIfam" id="TIGR02273">
    <property type="entry name" value="16S_RimM"/>
    <property type="match status" value="1"/>
</dbReference>
<evidence type="ECO:0000313" key="9">
    <source>
        <dbReference type="Proteomes" id="UP000294562"/>
    </source>
</evidence>
<dbReference type="GO" id="GO:0006364">
    <property type="term" value="P:rRNA processing"/>
    <property type="evidence" value="ECO:0007669"/>
    <property type="project" value="UniProtKB-UniRule"/>
</dbReference>
<dbReference type="InterPro" id="IPR002676">
    <property type="entry name" value="RimM_N"/>
</dbReference>
<dbReference type="AlphaFoldDB" id="A0A4R6AV31"/>
<sequence length="183" mass="18978">MTADSEMICVGAIAGAYGVRGEVRLKSFCADPAAIEGYAPLSTEDGVHSYSVQVTGQLKNGLTAKLGGIGDKETADALRGTRLYAPRDRLPSLPDDEYYHADLIGLAVLDTGGSALGTVAAVHNHGATDLLEVRLEGQSETVLLPFTLALVPTVDLASGRIIADPPEGLFGDADTAPDKDTPT</sequence>
<comment type="subunit">
    <text evidence="5">Binds ribosomal protein uS19.</text>
</comment>
<comment type="caution">
    <text evidence="8">The sequence shown here is derived from an EMBL/GenBank/DDBJ whole genome shotgun (WGS) entry which is preliminary data.</text>
</comment>
<dbReference type="SUPFAM" id="SSF50346">
    <property type="entry name" value="PRC-barrel domain"/>
    <property type="match status" value="1"/>
</dbReference>
<dbReference type="RefSeq" id="WP_133343541.1">
    <property type="nucleotide sequence ID" value="NZ_SMZO01000035.1"/>
</dbReference>
<evidence type="ECO:0000256" key="3">
    <source>
        <dbReference type="ARBA" id="ARBA00022552"/>
    </source>
</evidence>
<dbReference type="OrthoDB" id="9788191at2"/>
<dbReference type="GO" id="GO:0043022">
    <property type="term" value="F:ribosome binding"/>
    <property type="evidence" value="ECO:0007669"/>
    <property type="project" value="InterPro"/>
</dbReference>
<evidence type="ECO:0000256" key="2">
    <source>
        <dbReference type="ARBA" id="ARBA00022517"/>
    </source>
</evidence>
<keyword evidence="2 5" id="KW-0690">Ribosome biogenesis</keyword>
<organism evidence="8 9">
    <name type="scientific">Meridianimarinicoccus aquatilis</name>
    <dbReference type="NCBI Taxonomy" id="2552766"/>
    <lineage>
        <taxon>Bacteria</taxon>
        <taxon>Pseudomonadati</taxon>
        <taxon>Pseudomonadota</taxon>
        <taxon>Alphaproteobacteria</taxon>
        <taxon>Rhodobacterales</taxon>
        <taxon>Paracoccaceae</taxon>
        <taxon>Meridianimarinicoccus</taxon>
    </lineage>
</organism>
<keyword evidence="9" id="KW-1185">Reference proteome</keyword>
<dbReference type="GO" id="GO:0005840">
    <property type="term" value="C:ribosome"/>
    <property type="evidence" value="ECO:0007669"/>
    <property type="project" value="InterPro"/>
</dbReference>
<comment type="domain">
    <text evidence="5">The PRC barrel domain binds ribosomal protein uS19.</text>
</comment>
<dbReference type="Pfam" id="PF01782">
    <property type="entry name" value="RimM"/>
    <property type="match status" value="1"/>
</dbReference>
<evidence type="ECO:0000256" key="4">
    <source>
        <dbReference type="ARBA" id="ARBA00023186"/>
    </source>
</evidence>
<dbReference type="Gene3D" id="2.40.30.60">
    <property type="entry name" value="RimM"/>
    <property type="match status" value="1"/>
</dbReference>
<keyword evidence="4 5" id="KW-0143">Chaperone</keyword>
<dbReference type="Proteomes" id="UP000294562">
    <property type="component" value="Unassembled WGS sequence"/>
</dbReference>
<dbReference type="EMBL" id="SMZO01000035">
    <property type="protein sequence ID" value="TDL86096.1"/>
    <property type="molecule type" value="Genomic_DNA"/>
</dbReference>
<comment type="similarity">
    <text evidence="5">Belongs to the RimM family.</text>
</comment>
<dbReference type="Gene3D" id="2.30.30.240">
    <property type="entry name" value="PRC-barrel domain"/>
    <property type="match status" value="1"/>
</dbReference>
<dbReference type="InterPro" id="IPR009000">
    <property type="entry name" value="Transl_B-barrel_sf"/>
</dbReference>
<keyword evidence="3 5" id="KW-0698">rRNA processing</keyword>